<organism evidence="2 3">
    <name type="scientific">Heliomicrobium gestii</name>
    <name type="common">Heliobacterium gestii</name>
    <dbReference type="NCBI Taxonomy" id="2699"/>
    <lineage>
        <taxon>Bacteria</taxon>
        <taxon>Bacillati</taxon>
        <taxon>Bacillota</taxon>
        <taxon>Clostridia</taxon>
        <taxon>Eubacteriales</taxon>
        <taxon>Heliobacteriaceae</taxon>
        <taxon>Heliomicrobium</taxon>
    </lineage>
</organism>
<evidence type="ECO:0000256" key="1">
    <source>
        <dbReference type="SAM" id="MobiDB-lite"/>
    </source>
</evidence>
<reference evidence="2 3" key="1">
    <citation type="submission" date="2020-01" db="EMBL/GenBank/DDBJ databases">
        <title>Whole genome sequence of Heliobacterium gestii DSM 11169.</title>
        <authorList>
            <person name="Kyndt J.A."/>
            <person name="Meyer T.E."/>
        </authorList>
    </citation>
    <scope>NUCLEOTIDE SEQUENCE [LARGE SCALE GENOMIC DNA]</scope>
    <source>
        <strain evidence="2 3">DSM 11169</strain>
    </source>
</reference>
<name>A0A845L8X5_HELGE</name>
<evidence type="ECO:0000313" key="3">
    <source>
        <dbReference type="Proteomes" id="UP000471031"/>
    </source>
</evidence>
<sequence length="218" mass="24789">MIILEFWLGYNNFSERLQLPVNPPEFSVKVGQKNSVVDVTDVGELNLIGGRKLAQLTIQSHFPALWRPYCAYRNILQPWDAVGVIERWRNIGKPIRLVVTGVGLSFPCAIEDFEYGEKGGSRDIHYTLSLREYRLIRIQQVGESGRPDERSLITEMAINQGDSLLEVAHRVYGDCDEWKRLLTEFRPNIPSDDGKASSRDPDSIPDPFELDAGEWEVA</sequence>
<feature type="compositionally biased region" description="Basic and acidic residues" evidence="1">
    <location>
        <begin position="192"/>
        <end position="202"/>
    </location>
</feature>
<gene>
    <name evidence="2" type="ORF">GTO89_06350</name>
</gene>
<keyword evidence="3" id="KW-1185">Reference proteome</keyword>
<accession>A0A845L8X5</accession>
<protein>
    <submittedName>
        <fullName evidence="2">Uncharacterized protein</fullName>
    </submittedName>
</protein>
<dbReference type="RefSeq" id="WP_161261212.1">
    <property type="nucleotide sequence ID" value="NZ_JAFBDC010000003.1"/>
</dbReference>
<evidence type="ECO:0000313" key="2">
    <source>
        <dbReference type="EMBL" id="MZP42658.1"/>
    </source>
</evidence>
<feature type="compositionally biased region" description="Acidic residues" evidence="1">
    <location>
        <begin position="208"/>
        <end position="218"/>
    </location>
</feature>
<dbReference type="Proteomes" id="UP000471031">
    <property type="component" value="Unassembled WGS sequence"/>
</dbReference>
<proteinExistence type="predicted"/>
<dbReference type="EMBL" id="WXEX01000004">
    <property type="protein sequence ID" value="MZP42658.1"/>
    <property type="molecule type" value="Genomic_DNA"/>
</dbReference>
<dbReference type="OrthoDB" id="9800780at2"/>
<comment type="caution">
    <text evidence="2">The sequence shown here is derived from an EMBL/GenBank/DDBJ whole genome shotgun (WGS) entry which is preliminary data.</text>
</comment>
<feature type="region of interest" description="Disordered" evidence="1">
    <location>
        <begin position="189"/>
        <end position="218"/>
    </location>
</feature>
<dbReference type="AlphaFoldDB" id="A0A845L8X5"/>